<name>A0A9Q0L652_ANAIG</name>
<dbReference type="GO" id="GO:0005525">
    <property type="term" value="F:GTP binding"/>
    <property type="evidence" value="ECO:0007669"/>
    <property type="project" value="InterPro"/>
</dbReference>
<evidence type="ECO:0000313" key="4">
    <source>
        <dbReference type="EMBL" id="KAJ5066520.1"/>
    </source>
</evidence>
<organism evidence="4 5">
    <name type="scientific">Anaeramoeba ignava</name>
    <name type="common">Anaerobic marine amoeba</name>
    <dbReference type="NCBI Taxonomy" id="1746090"/>
    <lineage>
        <taxon>Eukaryota</taxon>
        <taxon>Metamonada</taxon>
        <taxon>Anaeramoebidae</taxon>
        <taxon>Anaeramoeba</taxon>
    </lineage>
</organism>
<accession>A0A9Q0L652</accession>
<feature type="compositionally biased region" description="Basic and acidic residues" evidence="2">
    <location>
        <begin position="510"/>
        <end position="525"/>
    </location>
</feature>
<evidence type="ECO:0000259" key="3">
    <source>
        <dbReference type="Pfam" id="PF10551"/>
    </source>
</evidence>
<gene>
    <name evidence="4" type="ORF">M0811_13546</name>
</gene>
<evidence type="ECO:0000256" key="1">
    <source>
        <dbReference type="ARBA" id="ARBA00022741"/>
    </source>
</evidence>
<dbReference type="EMBL" id="JAPDFW010000141">
    <property type="protein sequence ID" value="KAJ5066520.1"/>
    <property type="molecule type" value="Genomic_DNA"/>
</dbReference>
<feature type="compositionally biased region" description="Basic residues" evidence="2">
    <location>
        <begin position="526"/>
        <end position="539"/>
    </location>
</feature>
<protein>
    <submittedName>
        <fullName evidence="4">Drab5</fullName>
    </submittedName>
</protein>
<keyword evidence="1" id="KW-0547">Nucleotide-binding</keyword>
<dbReference type="SUPFAM" id="SSF52540">
    <property type="entry name" value="P-loop containing nucleoside triphosphate hydrolases"/>
    <property type="match status" value="1"/>
</dbReference>
<feature type="domain" description="MULE transposase" evidence="3">
    <location>
        <begin position="292"/>
        <end position="387"/>
    </location>
</feature>
<dbReference type="InterPro" id="IPR027417">
    <property type="entry name" value="P-loop_NTPase"/>
</dbReference>
<evidence type="ECO:0000256" key="2">
    <source>
        <dbReference type="SAM" id="MobiDB-lite"/>
    </source>
</evidence>
<dbReference type="Proteomes" id="UP001149090">
    <property type="component" value="Unassembled WGS sequence"/>
</dbReference>
<feature type="compositionally biased region" description="Low complexity" evidence="2">
    <location>
        <begin position="617"/>
        <end position="634"/>
    </location>
</feature>
<dbReference type="PANTHER" id="PTHR47978">
    <property type="match status" value="1"/>
</dbReference>
<dbReference type="AlphaFoldDB" id="A0A9Q0L652"/>
<dbReference type="Gene3D" id="3.40.50.300">
    <property type="entry name" value="P-loop containing nucleotide triphosphate hydrolases"/>
    <property type="match status" value="1"/>
</dbReference>
<dbReference type="InterPro" id="IPR005225">
    <property type="entry name" value="Small_GTP-bd"/>
</dbReference>
<dbReference type="FunFam" id="3.40.50.300:FF:001447">
    <property type="entry name" value="Ras-related protein Rab-1B"/>
    <property type="match status" value="1"/>
</dbReference>
<dbReference type="InterPro" id="IPR001806">
    <property type="entry name" value="Small_GTPase"/>
</dbReference>
<dbReference type="NCBIfam" id="TIGR00231">
    <property type="entry name" value="small_GTP"/>
    <property type="match status" value="1"/>
</dbReference>
<feature type="compositionally biased region" description="Basic and acidic residues" evidence="2">
    <location>
        <begin position="635"/>
        <end position="652"/>
    </location>
</feature>
<sequence length="782" mass="92445">MSFTKSHKLVLLGDSGVGKTSVTFRFANDEFFQYQFPTIGVHNLEKIVQIEDEEIKFIIYDTAGQERFWSITPMYYRDAVAALVVYDITNEDLFEFRDFAEFGKFPKGEIFFIMKQNKGRYFHAGFYYHHNKQTNDTIYFTCSDPKCRGTMRWKNGVPYGGQNHSKECQELSKNRSGPGPFWETVENLAETKTQPSKIFKIAKETSEEWAKNNNNVVQIPNQKLCFYRIREIRKNNSTEDAIQLIQKDPYSRTLNKSTFLRCSINIQCEKEEKIMIWFSDELAKILYQNQQVFVDGTFLSAAKPFQQIVIFMTVDAETNSFVPVVYCALTNKIHTLYTAAFRIIQSLFQQRWKPQCFMCDFEKSLQSSIKAVFQPQILKGCYFHFKQALVKRLEKMKKFQLKDKDTSSALLERIDDLCLVPHDQIPTKIAELQQEFPNYEDFFDYFERTWIKLFPPFLWSNFDDPEFVKRTNCSLERYNRRLNDECHHTKPDLFQMVELLRKEDEHFRTEINNKRKENLTAEKPKNNNKKKSKKQRKRKIEIPFSSNDSLDINQGKVQISHFSSQIKKEENQRMNQTKIENSQLILTNSQETNQKESPHLGILTQEEKQFFHLEIDNQNNDNTNNNNNNNQNENIQKKDLEKTNSEKVKSDPENNQICSFLNFPIKPKIELSPKENGLEKGIVLNSTEKEEEKKIFNQENNLKQNMKGKLEYNKKEDLIQTSFIVGKNDPWEEIVKGEIWSKHMKEIRTEMKKRKIHNTSTLRKGPLIKKFQEYFSQNSQIK</sequence>
<dbReference type="SMART" id="SM00175">
    <property type="entry name" value="RAB"/>
    <property type="match status" value="1"/>
</dbReference>
<dbReference type="Pfam" id="PF10551">
    <property type="entry name" value="MULE"/>
    <property type="match status" value="1"/>
</dbReference>
<proteinExistence type="predicted"/>
<dbReference type="InterPro" id="IPR018289">
    <property type="entry name" value="MULE_transposase_dom"/>
</dbReference>
<dbReference type="PROSITE" id="PS51421">
    <property type="entry name" value="RAS"/>
    <property type="match status" value="1"/>
</dbReference>
<dbReference type="PRINTS" id="PR00449">
    <property type="entry name" value="RASTRNSFRMNG"/>
</dbReference>
<dbReference type="PROSITE" id="PS51419">
    <property type="entry name" value="RAB"/>
    <property type="match status" value="1"/>
</dbReference>
<comment type="caution">
    <text evidence="4">The sequence shown here is derived from an EMBL/GenBank/DDBJ whole genome shotgun (WGS) entry which is preliminary data.</text>
</comment>
<reference evidence="4" key="1">
    <citation type="submission" date="2022-10" db="EMBL/GenBank/DDBJ databases">
        <title>Novel sulphate-reducing endosymbionts in the free-living metamonad Anaeramoeba.</title>
        <authorList>
            <person name="Jerlstrom-Hultqvist J."/>
            <person name="Cepicka I."/>
            <person name="Gallot-Lavallee L."/>
            <person name="Salas-Leiva D."/>
            <person name="Curtis B.A."/>
            <person name="Zahonova K."/>
            <person name="Pipaliya S."/>
            <person name="Dacks J."/>
            <person name="Roger A.J."/>
        </authorList>
    </citation>
    <scope>NUCLEOTIDE SEQUENCE</scope>
    <source>
        <strain evidence="4">BMAN</strain>
    </source>
</reference>
<dbReference type="GO" id="GO:0003924">
    <property type="term" value="F:GTPase activity"/>
    <property type="evidence" value="ECO:0007669"/>
    <property type="project" value="InterPro"/>
</dbReference>
<dbReference type="SMART" id="SM00174">
    <property type="entry name" value="RHO"/>
    <property type="match status" value="1"/>
</dbReference>
<dbReference type="OMA" id="NDECHHT"/>
<feature type="region of interest" description="Disordered" evidence="2">
    <location>
        <begin position="617"/>
        <end position="653"/>
    </location>
</feature>
<dbReference type="SMART" id="SM00173">
    <property type="entry name" value="RAS"/>
    <property type="match status" value="1"/>
</dbReference>
<feature type="region of interest" description="Disordered" evidence="2">
    <location>
        <begin position="510"/>
        <end position="552"/>
    </location>
</feature>
<keyword evidence="5" id="KW-1185">Reference proteome</keyword>
<evidence type="ECO:0000313" key="5">
    <source>
        <dbReference type="Proteomes" id="UP001149090"/>
    </source>
</evidence>
<dbReference type="Pfam" id="PF00071">
    <property type="entry name" value="Ras"/>
    <property type="match status" value="1"/>
</dbReference>
<dbReference type="OrthoDB" id="9988443at2759"/>